<dbReference type="InterPro" id="IPR025202">
    <property type="entry name" value="PLD-like_dom"/>
</dbReference>
<dbReference type="SUPFAM" id="SSF56024">
    <property type="entry name" value="Phospholipase D/nuclease"/>
    <property type="match status" value="1"/>
</dbReference>
<accession>A0A0E0WEC1</accession>
<evidence type="ECO:0000259" key="1">
    <source>
        <dbReference type="PROSITE" id="PS50035"/>
    </source>
</evidence>
<dbReference type="HOGENOM" id="CLU_078754_0_0_7"/>
<dbReference type="Pfam" id="PF13091">
    <property type="entry name" value="PLDc_2"/>
    <property type="match status" value="1"/>
</dbReference>
<gene>
    <name evidence="2" type="ORF">HPSH169_07385</name>
</gene>
<sequence>MQRNINLKLVKQLEKLLRFLVGSVQILSNLNYPKVITEGLRNSLNTHIAVAFLKYSGVEVIQDALIDSLEKGAEFEIIVGLDFKTTDSKSIRFLLDLNKTYKKLKFYCYDDKENNKTDIVFHPKIYMFDNGREKTSIIGSTNLTREGLESNFEVNTIFTEKKPLYYSQLNAIYNSIKYADSLFTPNEEYLQSYDEVFSAIIQNEQKVSKDKSIQEKIKKIEKQEKLLPGTIPSIKAMIVEFIFDCEEKGVKQVALQDIYQALEERIKKEEWGERYKSDTFRNTIRGELNHHALKDNPLKDSLGLFERPEKGFYALTPRLYQGR</sequence>
<reference evidence="2 3" key="1">
    <citation type="submission" date="2012-04" db="EMBL/GenBank/DDBJ databases">
        <authorList>
            <person name="Kersulyte D."/>
            <person name="Cabrera L."/>
            <person name="Pacheco R."/>
            <person name="Herrera P."/>
            <person name="Rodriguez C."/>
            <person name="Gilman R.H."/>
            <person name="Berg D.E."/>
        </authorList>
    </citation>
    <scope>NUCLEOTIDE SEQUENCE [LARGE SCALE GENOMIC DNA]</scope>
    <source>
        <strain evidence="2 3">Shi169</strain>
    </source>
</reference>
<dbReference type="PROSITE" id="PS50035">
    <property type="entry name" value="PLD"/>
    <property type="match status" value="1"/>
</dbReference>
<proteinExistence type="predicted"/>
<protein>
    <recommendedName>
        <fullName evidence="1">PLD phosphodiesterase domain-containing protein</fullName>
    </recommendedName>
</protein>
<dbReference type="EMBL" id="CP003473">
    <property type="protein sequence ID" value="AFI00134.1"/>
    <property type="molecule type" value="Genomic_DNA"/>
</dbReference>
<dbReference type="Gene3D" id="3.30.870.10">
    <property type="entry name" value="Endonuclease Chain A"/>
    <property type="match status" value="1"/>
</dbReference>
<dbReference type="AlphaFoldDB" id="A0A0E0WEC1"/>
<dbReference type="InterPro" id="IPR001736">
    <property type="entry name" value="PLipase_D/transphosphatidylase"/>
</dbReference>
<dbReference type="Proteomes" id="UP000005007">
    <property type="component" value="Chromosome"/>
</dbReference>
<evidence type="ECO:0000313" key="2">
    <source>
        <dbReference type="EMBL" id="AFI00134.1"/>
    </source>
</evidence>
<evidence type="ECO:0000313" key="3">
    <source>
        <dbReference type="Proteomes" id="UP000005007"/>
    </source>
</evidence>
<dbReference type="PATRIC" id="fig|1163741.3.peg.1492"/>
<feature type="domain" description="PLD phosphodiesterase" evidence="1">
    <location>
        <begin position="117"/>
        <end position="147"/>
    </location>
</feature>
<name>A0A0E0WEC1_HELPX</name>
<dbReference type="KEGG" id="hhq:HPSH169_07385"/>
<dbReference type="CDD" id="cd09117">
    <property type="entry name" value="PLDc_Bfil_DEXD_like"/>
    <property type="match status" value="1"/>
</dbReference>
<organism evidence="2 3">
    <name type="scientific">Helicobacter pylori Shi169</name>
    <dbReference type="NCBI Taxonomy" id="1163741"/>
    <lineage>
        <taxon>Bacteria</taxon>
        <taxon>Pseudomonadati</taxon>
        <taxon>Campylobacterota</taxon>
        <taxon>Epsilonproteobacteria</taxon>
        <taxon>Campylobacterales</taxon>
        <taxon>Helicobacteraceae</taxon>
        <taxon>Helicobacter</taxon>
    </lineage>
</organism>
<dbReference type="SMART" id="SM00155">
    <property type="entry name" value="PLDc"/>
    <property type="match status" value="1"/>
</dbReference>
<dbReference type="GO" id="GO:0003824">
    <property type="term" value="F:catalytic activity"/>
    <property type="evidence" value="ECO:0007669"/>
    <property type="project" value="InterPro"/>
</dbReference>
<dbReference type="GO" id="GO:0006793">
    <property type="term" value="P:phosphorus metabolic process"/>
    <property type="evidence" value="ECO:0007669"/>
    <property type="project" value="UniProtKB-ARBA"/>
</dbReference>